<reference evidence="1" key="1">
    <citation type="submission" date="2020-10" db="EMBL/GenBank/DDBJ databases">
        <authorList>
            <person name="Gilroy R."/>
        </authorList>
    </citation>
    <scope>NUCLEOTIDE SEQUENCE</scope>
    <source>
        <strain evidence="1">CHK197-8231</strain>
    </source>
</reference>
<accession>A0A9D1L2P4</accession>
<sequence length="281" mass="32498">MKKFFQLLGLFALVCGSFFYTEKTVSVVRDMDEIMIQIKEQAEIDKTDAIDAKIDGDMVIPGKSGREIDIDQSYQKMKQYGAYTPKLLVYEQVKPARSIDQYYHKYVVGGNPSKNQATIIFLVDEKSDLTKIKKIMNQEEVKANYFVDGMWLEQNNEEMIHLIEEGNIIGNLSYQRDYTNSSFVWMDTIIRRVGEQKQGYCYAENKDKKVIDNCKLQKNFTIVPNLITKEHPFSEVKEKLQPGSIISLAINQTTEEQLLSIVRYIKSRGYAIVTLDELLHE</sequence>
<proteinExistence type="predicted"/>
<evidence type="ECO:0008006" key="3">
    <source>
        <dbReference type="Google" id="ProtNLM"/>
    </source>
</evidence>
<comment type="caution">
    <text evidence="1">The sequence shown here is derived from an EMBL/GenBank/DDBJ whole genome shotgun (WGS) entry which is preliminary data.</text>
</comment>
<organism evidence="1 2">
    <name type="scientific">Candidatus Fimihabitans intestinipullorum</name>
    <dbReference type="NCBI Taxonomy" id="2840820"/>
    <lineage>
        <taxon>Bacteria</taxon>
        <taxon>Bacillati</taxon>
        <taxon>Mycoplasmatota</taxon>
        <taxon>Mycoplasmatota incertae sedis</taxon>
        <taxon>Candidatus Fimihabitans</taxon>
    </lineage>
</organism>
<dbReference type="InterPro" id="IPR011330">
    <property type="entry name" value="Glyco_hydro/deAcase_b/a-brl"/>
</dbReference>
<dbReference type="SUPFAM" id="SSF88713">
    <property type="entry name" value="Glycoside hydrolase/deacetylase"/>
    <property type="match status" value="1"/>
</dbReference>
<name>A0A9D1L2P4_9BACT</name>
<dbReference type="Gene3D" id="3.20.20.370">
    <property type="entry name" value="Glycoside hydrolase/deacetylase"/>
    <property type="match status" value="1"/>
</dbReference>
<evidence type="ECO:0000313" key="1">
    <source>
        <dbReference type="EMBL" id="HIU22764.1"/>
    </source>
</evidence>
<evidence type="ECO:0000313" key="2">
    <source>
        <dbReference type="Proteomes" id="UP000824087"/>
    </source>
</evidence>
<dbReference type="Proteomes" id="UP000824087">
    <property type="component" value="Unassembled WGS sequence"/>
</dbReference>
<reference evidence="1" key="2">
    <citation type="journal article" date="2021" name="PeerJ">
        <title>Extensive microbial diversity within the chicken gut microbiome revealed by metagenomics and culture.</title>
        <authorList>
            <person name="Gilroy R."/>
            <person name="Ravi A."/>
            <person name="Getino M."/>
            <person name="Pursley I."/>
            <person name="Horton D.L."/>
            <person name="Alikhan N.F."/>
            <person name="Baker D."/>
            <person name="Gharbi K."/>
            <person name="Hall N."/>
            <person name="Watson M."/>
            <person name="Adriaenssens E.M."/>
            <person name="Foster-Nyarko E."/>
            <person name="Jarju S."/>
            <person name="Secka A."/>
            <person name="Antonio M."/>
            <person name="Oren A."/>
            <person name="Chaudhuri R.R."/>
            <person name="La Ragione R."/>
            <person name="Hildebrand F."/>
            <person name="Pallen M.J."/>
        </authorList>
    </citation>
    <scope>NUCLEOTIDE SEQUENCE</scope>
    <source>
        <strain evidence="1">CHK197-8231</strain>
    </source>
</reference>
<dbReference type="EMBL" id="DVML01000025">
    <property type="protein sequence ID" value="HIU22764.1"/>
    <property type="molecule type" value="Genomic_DNA"/>
</dbReference>
<protein>
    <recommendedName>
        <fullName evidence="3">Polysaccharide deacetylase</fullName>
    </recommendedName>
</protein>
<dbReference type="GO" id="GO:0005975">
    <property type="term" value="P:carbohydrate metabolic process"/>
    <property type="evidence" value="ECO:0007669"/>
    <property type="project" value="InterPro"/>
</dbReference>
<dbReference type="AlphaFoldDB" id="A0A9D1L2P4"/>
<gene>
    <name evidence="1" type="ORF">IAD49_04215</name>
</gene>